<keyword evidence="6" id="KW-0814">Transposable element</keyword>
<dbReference type="GO" id="GO:0003677">
    <property type="term" value="F:DNA binding"/>
    <property type="evidence" value="ECO:0007669"/>
    <property type="project" value="UniProtKB-UniRule"/>
</dbReference>
<proteinExistence type="inferred from homology"/>
<dbReference type="Proteomes" id="UP000553459">
    <property type="component" value="Unassembled WGS sequence"/>
</dbReference>
<name>A0A845PPZ0_9FLAO</name>
<evidence type="ECO:0000256" key="5">
    <source>
        <dbReference type="ARBA" id="ARBA00023172"/>
    </source>
</evidence>
<keyword evidence="4 6" id="KW-0238">DNA-binding</keyword>
<dbReference type="RefSeq" id="WP_176589911.1">
    <property type="nucleotide sequence ID" value="NZ_JAAABJ010000039.1"/>
</dbReference>
<dbReference type="EMBL" id="JAAABJ010000039">
    <property type="protein sequence ID" value="NAW49884.1"/>
    <property type="molecule type" value="Genomic_DNA"/>
</dbReference>
<accession>A0A845PPZ0</accession>
<comment type="similarity">
    <text evidence="2 6">Belongs to the transposase mutator family.</text>
</comment>
<dbReference type="GO" id="GO:0004803">
    <property type="term" value="F:transposase activity"/>
    <property type="evidence" value="ECO:0007669"/>
    <property type="project" value="UniProtKB-UniRule"/>
</dbReference>
<protein>
    <recommendedName>
        <fullName evidence="6">Mutator family transposase</fullName>
    </recommendedName>
</protein>
<comment type="caution">
    <text evidence="7">The sequence shown here is derived from an EMBL/GenBank/DDBJ whole genome shotgun (WGS) entry which is preliminary data.</text>
</comment>
<evidence type="ECO:0000256" key="2">
    <source>
        <dbReference type="ARBA" id="ARBA00010961"/>
    </source>
</evidence>
<dbReference type="Pfam" id="PF00872">
    <property type="entry name" value="Transposase_mut"/>
    <property type="match status" value="1"/>
</dbReference>
<evidence type="ECO:0000256" key="3">
    <source>
        <dbReference type="ARBA" id="ARBA00022578"/>
    </source>
</evidence>
<organism evidence="7 8">
    <name type="scientific">Elizabethkingia argenteiflava</name>
    <dbReference type="NCBI Taxonomy" id="2681556"/>
    <lineage>
        <taxon>Bacteria</taxon>
        <taxon>Pseudomonadati</taxon>
        <taxon>Bacteroidota</taxon>
        <taxon>Flavobacteriia</taxon>
        <taxon>Flavobacteriales</taxon>
        <taxon>Weeksellaceae</taxon>
        <taxon>Elizabethkingia</taxon>
    </lineage>
</organism>
<feature type="non-terminal residue" evidence="7">
    <location>
        <position position="1"/>
    </location>
</feature>
<dbReference type="PANTHER" id="PTHR33217:SF8">
    <property type="entry name" value="MUTATOR FAMILY TRANSPOSASE"/>
    <property type="match status" value="1"/>
</dbReference>
<evidence type="ECO:0000313" key="8">
    <source>
        <dbReference type="Proteomes" id="UP000553459"/>
    </source>
</evidence>
<dbReference type="InterPro" id="IPR001207">
    <property type="entry name" value="Transposase_mutator"/>
</dbReference>
<dbReference type="PANTHER" id="PTHR33217">
    <property type="entry name" value="TRANSPOSASE FOR INSERTION SEQUENCE ELEMENT IS1081"/>
    <property type="match status" value="1"/>
</dbReference>
<evidence type="ECO:0000313" key="7">
    <source>
        <dbReference type="EMBL" id="NAW49884.1"/>
    </source>
</evidence>
<reference evidence="7 8" key="1">
    <citation type="submission" date="2019-11" db="EMBL/GenBank/DDBJ databases">
        <title>Characterization of Elizabethkingia argenteiflava sp. nov., isolated from inner surface of Soybean Pods.</title>
        <authorList>
            <person name="Mo S."/>
        </authorList>
    </citation>
    <scope>NUCLEOTIDE SEQUENCE [LARGE SCALE GENOMIC DNA]</scope>
    <source>
        <strain evidence="7 8">YB22</strain>
    </source>
</reference>
<sequence length="138" mass="15757">KAVRSLSAGSFELETGRDRLGTFEPKIVPKRQLIITDELEGTILSMYAMGVSTRAMRDYVQQMYAMEISPAEISRITDSVLPAVQEWRNLPLQTVYPFVFLDCMFFKVRVNGAVETRAIYNILWVDIAGKKDVLRLYS</sequence>
<keyword evidence="3 6" id="KW-0815">Transposition</keyword>
<evidence type="ECO:0000256" key="1">
    <source>
        <dbReference type="ARBA" id="ARBA00002190"/>
    </source>
</evidence>
<dbReference type="GO" id="GO:0006313">
    <property type="term" value="P:DNA transposition"/>
    <property type="evidence" value="ECO:0007669"/>
    <property type="project" value="UniProtKB-UniRule"/>
</dbReference>
<evidence type="ECO:0000256" key="6">
    <source>
        <dbReference type="RuleBase" id="RU365089"/>
    </source>
</evidence>
<keyword evidence="5 6" id="KW-0233">DNA recombination</keyword>
<gene>
    <name evidence="7" type="ORF">GNY06_00175</name>
</gene>
<comment type="function">
    <text evidence="1 6">Required for the transposition of the insertion element.</text>
</comment>
<evidence type="ECO:0000256" key="4">
    <source>
        <dbReference type="ARBA" id="ARBA00023125"/>
    </source>
</evidence>
<keyword evidence="8" id="KW-1185">Reference proteome</keyword>
<dbReference type="AlphaFoldDB" id="A0A845PPZ0"/>